<reference evidence="5" key="1">
    <citation type="submission" date="2009-11" db="EMBL/GenBank/DDBJ databases">
        <title>The complete chromosome 1 of Sphaerobacter thermophilus DSM 20745.</title>
        <authorList>
            <person name="Lucas S."/>
            <person name="Copeland A."/>
            <person name="Lapidus A."/>
            <person name="Glavina del Rio T."/>
            <person name="Dalin E."/>
            <person name="Tice H."/>
            <person name="Bruce D."/>
            <person name="Goodwin L."/>
            <person name="Pitluck S."/>
            <person name="Kyrpides N."/>
            <person name="Mavromatis K."/>
            <person name="Ivanova N."/>
            <person name="Mikhailova N."/>
            <person name="LaButti K.M."/>
            <person name="Clum A."/>
            <person name="Sun H.I."/>
            <person name="Brettin T."/>
            <person name="Detter J.C."/>
            <person name="Han C."/>
            <person name="Larimer F."/>
            <person name="Land M."/>
            <person name="Hauser L."/>
            <person name="Markowitz V."/>
            <person name="Cheng J.F."/>
            <person name="Hugenholtz P."/>
            <person name="Woyke T."/>
            <person name="Wu D."/>
            <person name="Steenblock K."/>
            <person name="Schneider S."/>
            <person name="Pukall R."/>
            <person name="Goeker M."/>
            <person name="Klenk H.P."/>
            <person name="Eisen J.A."/>
        </authorList>
    </citation>
    <scope>NUCLEOTIDE SEQUENCE [LARGE SCALE GENOMIC DNA]</scope>
    <source>
        <strain evidence="5">ATCC 49802 / DSM 20745 / S 6022</strain>
    </source>
</reference>
<dbReference type="Pfam" id="PF02738">
    <property type="entry name" value="MoCoBD_1"/>
    <property type="match status" value="1"/>
</dbReference>
<dbReference type="InterPro" id="IPR037165">
    <property type="entry name" value="AldOxase/xan_DH_Mopterin-bd_sf"/>
</dbReference>
<protein>
    <submittedName>
        <fullName evidence="4">Carbon-monoxide dehydrogenase (Acceptor)</fullName>
        <ecNumber evidence="4">1.2.99.2</ecNumber>
    </submittedName>
</protein>
<keyword evidence="5" id="KW-1185">Reference proteome</keyword>
<evidence type="ECO:0000256" key="2">
    <source>
        <dbReference type="ARBA" id="ARBA00023002"/>
    </source>
</evidence>
<dbReference type="Proteomes" id="UP000002027">
    <property type="component" value="Chromosome 1"/>
</dbReference>
<reference evidence="4 5" key="2">
    <citation type="journal article" date="2010" name="Stand. Genomic Sci.">
        <title>Complete genome sequence of Desulfohalobium retbaense type strain (HR(100)).</title>
        <authorList>
            <person name="Spring S."/>
            <person name="Nolan M."/>
            <person name="Lapidus A."/>
            <person name="Glavina Del Rio T."/>
            <person name="Copeland A."/>
            <person name="Tice H."/>
            <person name="Cheng J.F."/>
            <person name="Lucas S."/>
            <person name="Land M."/>
            <person name="Chen F."/>
            <person name="Bruce D."/>
            <person name="Goodwin L."/>
            <person name="Pitluck S."/>
            <person name="Ivanova N."/>
            <person name="Mavromatis K."/>
            <person name="Mikhailova N."/>
            <person name="Pati A."/>
            <person name="Chen A."/>
            <person name="Palaniappan K."/>
            <person name="Hauser L."/>
            <person name="Chang Y.J."/>
            <person name="Jeffries C.D."/>
            <person name="Munk C."/>
            <person name="Kiss H."/>
            <person name="Chain P."/>
            <person name="Han C."/>
            <person name="Brettin T."/>
            <person name="Detter J.C."/>
            <person name="Schuler E."/>
            <person name="Goker M."/>
            <person name="Rohde M."/>
            <person name="Bristow J."/>
            <person name="Eisen J.A."/>
            <person name="Markowitz V."/>
            <person name="Hugenholtz P."/>
            <person name="Kyrpides N.C."/>
            <person name="Klenk H.P."/>
        </authorList>
    </citation>
    <scope>NUCLEOTIDE SEQUENCE [LARGE SCALE GENOMIC DNA]</scope>
    <source>
        <strain evidence="5">ATCC 49802 / DSM 20745 / S 6022</strain>
    </source>
</reference>
<dbReference type="PANTHER" id="PTHR11908">
    <property type="entry name" value="XANTHINE DEHYDROGENASE"/>
    <property type="match status" value="1"/>
</dbReference>
<dbReference type="FunCoup" id="D1C3M5">
    <property type="interactions" value="162"/>
</dbReference>
<dbReference type="OrthoDB" id="221297at2"/>
<dbReference type="Pfam" id="PF01315">
    <property type="entry name" value="Ald_Xan_dh_C"/>
    <property type="match status" value="1"/>
</dbReference>
<feature type="domain" description="Aldehyde oxidase/xanthine dehydrogenase a/b hammerhead" evidence="3">
    <location>
        <begin position="26"/>
        <end position="140"/>
    </location>
</feature>
<dbReference type="EC" id="1.2.99.2" evidence="4"/>
<dbReference type="PANTHER" id="PTHR11908:SF132">
    <property type="entry name" value="ALDEHYDE OXIDASE 1-RELATED"/>
    <property type="match status" value="1"/>
</dbReference>
<keyword evidence="1" id="KW-0500">Molybdenum</keyword>
<gene>
    <name evidence="4" type="ordered locus">Sthe_1407</name>
</gene>
<dbReference type="SUPFAM" id="SSF56003">
    <property type="entry name" value="Molybdenum cofactor-binding domain"/>
    <property type="match status" value="1"/>
</dbReference>
<keyword evidence="2 4" id="KW-0560">Oxidoreductase</keyword>
<dbReference type="InParanoid" id="D1C3M5"/>
<dbReference type="InterPro" id="IPR016208">
    <property type="entry name" value="Ald_Oxase/xanthine_DH-like"/>
</dbReference>
<proteinExistence type="predicted"/>
<dbReference type="InterPro" id="IPR046867">
    <property type="entry name" value="AldOxase/xan_DH_MoCoBD2"/>
</dbReference>
<evidence type="ECO:0000256" key="1">
    <source>
        <dbReference type="ARBA" id="ARBA00022505"/>
    </source>
</evidence>
<dbReference type="InterPro" id="IPR036856">
    <property type="entry name" value="Ald_Oxase/Xan_DH_a/b_sf"/>
</dbReference>
<dbReference type="EMBL" id="CP001823">
    <property type="protein sequence ID" value="ACZ38842.1"/>
    <property type="molecule type" value="Genomic_DNA"/>
</dbReference>
<evidence type="ECO:0000313" key="5">
    <source>
        <dbReference type="Proteomes" id="UP000002027"/>
    </source>
</evidence>
<dbReference type="HOGENOM" id="CLU_001681_2_0_0"/>
<dbReference type="eggNOG" id="COG1529">
    <property type="taxonomic scope" value="Bacteria"/>
</dbReference>
<organism evidence="4 5">
    <name type="scientific">Sphaerobacter thermophilus (strain ATCC 49802 / DSM 20745 / KCCM 41009 / NCIMB 13125 / S 6022)</name>
    <dbReference type="NCBI Taxonomy" id="479434"/>
    <lineage>
        <taxon>Bacteria</taxon>
        <taxon>Pseudomonadati</taxon>
        <taxon>Thermomicrobiota</taxon>
        <taxon>Thermomicrobia</taxon>
        <taxon>Sphaerobacterales</taxon>
        <taxon>Sphaerobacterineae</taxon>
        <taxon>Sphaerobacteraceae</taxon>
        <taxon>Sphaerobacter</taxon>
    </lineage>
</organism>
<dbReference type="STRING" id="479434.Sthe_1407"/>
<dbReference type="KEGG" id="sti:Sthe_1407"/>
<dbReference type="SUPFAM" id="SSF54665">
    <property type="entry name" value="CO dehydrogenase molybdoprotein N-domain-like"/>
    <property type="match status" value="1"/>
</dbReference>
<evidence type="ECO:0000313" key="4">
    <source>
        <dbReference type="EMBL" id="ACZ38842.1"/>
    </source>
</evidence>
<dbReference type="InterPro" id="IPR000674">
    <property type="entry name" value="Ald_Oxase/Xan_DH_a/b"/>
</dbReference>
<evidence type="ECO:0000259" key="3">
    <source>
        <dbReference type="SMART" id="SM01008"/>
    </source>
</evidence>
<dbReference type="InterPro" id="IPR008274">
    <property type="entry name" value="AldOxase/xan_DH_MoCoBD1"/>
</dbReference>
<dbReference type="GO" id="GO:0005506">
    <property type="term" value="F:iron ion binding"/>
    <property type="evidence" value="ECO:0007669"/>
    <property type="project" value="InterPro"/>
</dbReference>
<name>D1C3M5_SPHTD</name>
<dbReference type="SMART" id="SM01008">
    <property type="entry name" value="Ald_Xan_dh_C"/>
    <property type="match status" value="1"/>
</dbReference>
<sequence>MIAENQATRRYVGQSVRRVGDGRLLTGAGTFVDDVRLPGTLHATIVRSPHAHARIRGIDIDAAAAVPGVVAILTGQDIADMMQPIETRPDAPPGRVLRRYPLALDRVRFVGDAVAVVVAHDPYTARDAADLVTVDYESLPAVVDAEQALKPDAPLLYPEWGSNVAYDWTIDHGDVEGAFARAARVVSLRLVNQRIYAAFVEPRAAQARFDPATGEMTVWASTQVPHTLRGGIAAALGMHEHAVRVIAPDVGGAFGSKGGIYPEYVLTAALSYRLGRPVRWTETRRESFLATNHGRDQIQILRAAVTDDGIVLGLDVDLISNLGAYSAATVATRTALMSGGPYRIQNLRVRVRGVMTNTTPTGAYRGAGRPEAAYMLERLMDAIARELALDPADVRRRNFIPADAFPYTGATGVVYDSGNYAGALDEALRRIDYDRLREEQRAARAAGRLMGVGLAVYCEFAGPGWDSATVRVLPSGAVVVTTGISPHGQGEETTFAQLVADELSVALDAVTVRASDTAITPQGIGTFGSRGTSIGGSAVLLATRQVRDKARRIAAHLLEVAEEDVTAADGVFSVRGAPDRAVDFATVARAAYAFTGAPGGLEPGLEATAYFMPPGRTFPFGAHVAVVEVDPESGRIQLQRYLAVDDCGPLINPQLVEGQVIGGLAQGLGQALQEAIVYDDAGQPLTGSFLDYGPLRAPQIPPLAAVETAHTVTPSPFNPLGVKGVGEAGTTGGPPAVVNAVLDALAPLGITHLDMPLTPQRIWQAIQEAKTR</sequence>
<dbReference type="GO" id="GO:0016491">
    <property type="term" value="F:oxidoreductase activity"/>
    <property type="evidence" value="ECO:0007669"/>
    <property type="project" value="UniProtKB-KW"/>
</dbReference>
<dbReference type="Gene3D" id="3.30.365.10">
    <property type="entry name" value="Aldehyde oxidase/xanthine dehydrogenase, molybdopterin binding domain"/>
    <property type="match status" value="4"/>
</dbReference>
<dbReference type="Pfam" id="PF20256">
    <property type="entry name" value="MoCoBD_2"/>
    <property type="match status" value="1"/>
</dbReference>
<accession>D1C3M5</accession>
<dbReference type="RefSeq" id="WP_012871889.1">
    <property type="nucleotide sequence ID" value="NC_013523.1"/>
</dbReference>
<dbReference type="AlphaFoldDB" id="D1C3M5"/>
<dbReference type="Gene3D" id="3.90.1170.50">
    <property type="entry name" value="Aldehyde oxidase/xanthine dehydrogenase, a/b hammerhead"/>
    <property type="match status" value="1"/>
</dbReference>